<dbReference type="PANTHER" id="PTHR33360:SF2">
    <property type="entry name" value="TRANSPOSASE FOR INSERTION SEQUENCE ELEMENT IS200"/>
    <property type="match status" value="1"/>
</dbReference>
<name>A0A1M5UR25_9BACI</name>
<evidence type="ECO:0000313" key="3">
    <source>
        <dbReference type="Proteomes" id="UP000184079"/>
    </source>
</evidence>
<dbReference type="Pfam" id="PF01797">
    <property type="entry name" value="Y1_Tnp"/>
    <property type="match status" value="1"/>
</dbReference>
<dbReference type="EMBL" id="FQXD01000010">
    <property type="protein sequence ID" value="SHH65360.1"/>
    <property type="molecule type" value="Genomic_DNA"/>
</dbReference>
<dbReference type="GO" id="GO:0006313">
    <property type="term" value="P:DNA transposition"/>
    <property type="evidence" value="ECO:0007669"/>
    <property type="project" value="InterPro"/>
</dbReference>
<feature type="domain" description="Transposase IS200-like" evidence="1">
    <location>
        <begin position="11"/>
        <end position="98"/>
    </location>
</feature>
<evidence type="ECO:0000313" key="2">
    <source>
        <dbReference type="EMBL" id="SHH65360.1"/>
    </source>
</evidence>
<dbReference type="InterPro" id="IPR036515">
    <property type="entry name" value="Transposase_17_sf"/>
</dbReference>
<dbReference type="Proteomes" id="UP000184079">
    <property type="component" value="Unassembled WGS sequence"/>
</dbReference>
<gene>
    <name evidence="2" type="ORF">SAMN05421807_11091</name>
</gene>
<dbReference type="GO" id="GO:0004803">
    <property type="term" value="F:transposase activity"/>
    <property type="evidence" value="ECO:0007669"/>
    <property type="project" value="InterPro"/>
</dbReference>
<evidence type="ECO:0000259" key="1">
    <source>
        <dbReference type="SMART" id="SM01321"/>
    </source>
</evidence>
<dbReference type="GO" id="GO:0003677">
    <property type="term" value="F:DNA binding"/>
    <property type="evidence" value="ECO:0007669"/>
    <property type="project" value="InterPro"/>
</dbReference>
<protein>
    <submittedName>
        <fullName evidence="2">Putative transposase</fullName>
    </submittedName>
</protein>
<dbReference type="Gene3D" id="3.30.70.1290">
    <property type="entry name" value="Transposase IS200-like"/>
    <property type="match status" value="1"/>
</dbReference>
<dbReference type="NCBIfam" id="NF033573">
    <property type="entry name" value="transpos_IS200"/>
    <property type="match status" value="1"/>
</dbReference>
<organism evidence="2 3">
    <name type="scientific">Virgibacillus chiguensis</name>
    <dbReference type="NCBI Taxonomy" id="411959"/>
    <lineage>
        <taxon>Bacteria</taxon>
        <taxon>Bacillati</taxon>
        <taxon>Bacillota</taxon>
        <taxon>Bacilli</taxon>
        <taxon>Bacillales</taxon>
        <taxon>Bacillaceae</taxon>
        <taxon>Virgibacillus</taxon>
    </lineage>
</organism>
<dbReference type="SUPFAM" id="SSF143422">
    <property type="entry name" value="Transposase IS200-like"/>
    <property type="match status" value="1"/>
</dbReference>
<keyword evidence="3" id="KW-1185">Reference proteome</keyword>
<proteinExistence type="predicted"/>
<dbReference type="PANTHER" id="PTHR33360">
    <property type="entry name" value="TRANSPOSASE FOR INSERTION SEQUENCE ELEMENT IS200"/>
    <property type="match status" value="1"/>
</dbReference>
<sequence length="98" mass="11249">MKDKNSLAHTQWRCKYHLVFAPKYRRQIIYGNIKKSIGEIIRELCERKDVEIPEVNACRDHVHMLVSIPPKQSVSQFMGYLTTSGSSAQPLGDFTKSP</sequence>
<accession>A0A1M5UR25</accession>
<dbReference type="InterPro" id="IPR002686">
    <property type="entry name" value="Transposase_17"/>
</dbReference>
<dbReference type="AlphaFoldDB" id="A0A1M5UR25"/>
<dbReference type="SMART" id="SM01321">
    <property type="entry name" value="Y1_Tnp"/>
    <property type="match status" value="1"/>
</dbReference>
<reference evidence="3" key="1">
    <citation type="submission" date="2016-11" db="EMBL/GenBank/DDBJ databases">
        <authorList>
            <person name="Varghese N."/>
            <person name="Submissions S."/>
        </authorList>
    </citation>
    <scope>NUCLEOTIDE SEQUENCE [LARGE SCALE GENOMIC DNA]</scope>
    <source>
        <strain evidence="3">CGMCC 1.6496</strain>
    </source>
</reference>